<protein>
    <submittedName>
        <fullName evidence="2">Uncharacterized protein</fullName>
    </submittedName>
</protein>
<dbReference type="AlphaFoldDB" id="A0A0C1LAR1"/>
<feature type="transmembrane region" description="Helical" evidence="1">
    <location>
        <begin position="33"/>
        <end position="53"/>
    </location>
</feature>
<evidence type="ECO:0000256" key="1">
    <source>
        <dbReference type="SAM" id="Phobius"/>
    </source>
</evidence>
<keyword evidence="1" id="KW-0812">Transmembrane</keyword>
<dbReference type="Proteomes" id="UP000031408">
    <property type="component" value="Unassembled WGS sequence"/>
</dbReference>
<reference evidence="2 3" key="1">
    <citation type="submission" date="2014-11" db="EMBL/GenBank/DDBJ databases">
        <title>Genome sequence of Flavihumibacter solisilvae 3-3.</title>
        <authorList>
            <person name="Zhou G."/>
            <person name="Li M."/>
            <person name="Wang G."/>
        </authorList>
    </citation>
    <scope>NUCLEOTIDE SEQUENCE [LARGE SCALE GENOMIC DNA]</scope>
    <source>
        <strain evidence="2 3">3-3</strain>
    </source>
</reference>
<accession>A0A0C1LAR1</accession>
<dbReference type="STRING" id="1349421.OI18_21720"/>
<keyword evidence="3" id="KW-1185">Reference proteome</keyword>
<gene>
    <name evidence="2" type="ORF">OI18_21720</name>
</gene>
<sequence>MAATVIVIALLGFNVFIWVIAQGAGHNIPSRTNFIFGVRTVVLAGLAAFLITVKRKRANKRKDPE</sequence>
<organism evidence="2 3">
    <name type="scientific">Flavihumibacter solisilvae</name>
    <dbReference type="NCBI Taxonomy" id="1349421"/>
    <lineage>
        <taxon>Bacteria</taxon>
        <taxon>Pseudomonadati</taxon>
        <taxon>Bacteroidota</taxon>
        <taxon>Chitinophagia</taxon>
        <taxon>Chitinophagales</taxon>
        <taxon>Chitinophagaceae</taxon>
        <taxon>Flavihumibacter</taxon>
    </lineage>
</organism>
<keyword evidence="1" id="KW-0472">Membrane</keyword>
<dbReference type="EMBL" id="JSVC01000034">
    <property type="protein sequence ID" value="KIC92608.1"/>
    <property type="molecule type" value="Genomic_DNA"/>
</dbReference>
<name>A0A0C1LAR1_9BACT</name>
<keyword evidence="1" id="KW-1133">Transmembrane helix</keyword>
<proteinExistence type="predicted"/>
<comment type="caution">
    <text evidence="2">The sequence shown here is derived from an EMBL/GenBank/DDBJ whole genome shotgun (WGS) entry which is preliminary data.</text>
</comment>
<evidence type="ECO:0000313" key="2">
    <source>
        <dbReference type="EMBL" id="KIC92608.1"/>
    </source>
</evidence>
<evidence type="ECO:0000313" key="3">
    <source>
        <dbReference type="Proteomes" id="UP000031408"/>
    </source>
</evidence>